<evidence type="ECO:0000256" key="2">
    <source>
        <dbReference type="ARBA" id="ARBA00006986"/>
    </source>
</evidence>
<evidence type="ECO:0000256" key="7">
    <source>
        <dbReference type="ARBA" id="ARBA00023180"/>
    </source>
</evidence>
<evidence type="ECO:0000256" key="3">
    <source>
        <dbReference type="ARBA" id="ARBA00022692"/>
    </source>
</evidence>
<dbReference type="PANTHER" id="PTHR28607">
    <property type="entry name" value="EXPRESSED PROTEIN"/>
    <property type="match status" value="1"/>
</dbReference>
<proteinExistence type="inferred from homology"/>
<evidence type="ECO:0000256" key="8">
    <source>
        <dbReference type="ARBA" id="ARBA00041422"/>
    </source>
</evidence>
<name>A0A8N5EZ93_GEOFO</name>
<dbReference type="PANTHER" id="PTHR28607:SF1">
    <property type="entry name" value="MEMBRANE PROTEIN FAM174A"/>
    <property type="match status" value="1"/>
</dbReference>
<evidence type="ECO:0000256" key="4">
    <source>
        <dbReference type="ARBA" id="ARBA00022729"/>
    </source>
</evidence>
<dbReference type="RefSeq" id="XP_030918687.1">
    <property type="nucleotide sequence ID" value="XM_031062827.1"/>
</dbReference>
<evidence type="ECO:0000256" key="1">
    <source>
        <dbReference type="ARBA" id="ARBA00004479"/>
    </source>
</evidence>
<dbReference type="Pfam" id="PF06679">
    <property type="entry name" value="DUF1180"/>
    <property type="match status" value="1"/>
</dbReference>
<dbReference type="GO" id="GO:0016020">
    <property type="term" value="C:membrane"/>
    <property type="evidence" value="ECO:0007669"/>
    <property type="project" value="UniProtKB-SubCell"/>
</dbReference>
<protein>
    <recommendedName>
        <fullName evidence="8">Transmembrane protein 157</fullName>
    </recommendedName>
</protein>
<dbReference type="Proteomes" id="UP000504602">
    <property type="component" value="Unplaced"/>
</dbReference>
<accession>A0A8N5EZ93</accession>
<sequence length="211" mass="23765">MVCSFHQLHPRVSFRYTLPLYKCIPNGFSLTLLLAPPGSIKLLGIPGPRQLQWLRDETTVGDSSSMEIRGRSAEMREETMVVCSSFLASVLQSQGPQRPTALGCSRYRLPGVGGEQLGLLHSRHRESRIIVGPFPTLSCAVRVDFSLLASVSPPKCILLRRQNRKTRRYGVLDMTIENMELTPLEQDDDDDDTTLFDASHPRSWRRDVKIT</sequence>
<keyword evidence="4" id="KW-0732">Signal</keyword>
<dbReference type="GeneID" id="115948669"/>
<gene>
    <name evidence="10" type="primary">FAM174A</name>
</gene>
<dbReference type="InterPro" id="IPR009565">
    <property type="entry name" value="FAM174-like"/>
</dbReference>
<comment type="similarity">
    <text evidence="2">Belongs to the FAM174 family.</text>
</comment>
<evidence type="ECO:0000256" key="5">
    <source>
        <dbReference type="ARBA" id="ARBA00022989"/>
    </source>
</evidence>
<comment type="subcellular location">
    <subcellularLocation>
        <location evidence="1">Membrane</location>
        <topology evidence="1">Single-pass type I membrane protein</topology>
    </subcellularLocation>
</comment>
<keyword evidence="3" id="KW-0812">Transmembrane</keyword>
<evidence type="ECO:0000313" key="9">
    <source>
        <dbReference type="Proteomes" id="UP000504602"/>
    </source>
</evidence>
<evidence type="ECO:0000313" key="10">
    <source>
        <dbReference type="RefSeq" id="XP_030918687.1"/>
    </source>
</evidence>
<keyword evidence="9" id="KW-1185">Reference proteome</keyword>
<keyword evidence="7" id="KW-0325">Glycoprotein</keyword>
<keyword evidence="6" id="KW-0472">Membrane</keyword>
<dbReference type="AlphaFoldDB" id="A0A8N5EZ93"/>
<dbReference type="CTD" id="345757"/>
<reference evidence="10" key="1">
    <citation type="submission" date="2025-08" db="UniProtKB">
        <authorList>
            <consortium name="RefSeq"/>
        </authorList>
    </citation>
    <scope>IDENTIFICATION</scope>
</reference>
<dbReference type="OrthoDB" id="5917722at2759"/>
<organism evidence="9 10">
    <name type="scientific">Geospiza fortis</name>
    <name type="common">Medium ground-finch</name>
    <dbReference type="NCBI Taxonomy" id="48883"/>
    <lineage>
        <taxon>Eukaryota</taxon>
        <taxon>Metazoa</taxon>
        <taxon>Chordata</taxon>
        <taxon>Craniata</taxon>
        <taxon>Vertebrata</taxon>
        <taxon>Euteleostomi</taxon>
        <taxon>Archelosauria</taxon>
        <taxon>Archosauria</taxon>
        <taxon>Dinosauria</taxon>
        <taxon>Saurischia</taxon>
        <taxon>Theropoda</taxon>
        <taxon>Coelurosauria</taxon>
        <taxon>Aves</taxon>
        <taxon>Neognathae</taxon>
        <taxon>Neoaves</taxon>
        <taxon>Telluraves</taxon>
        <taxon>Australaves</taxon>
        <taxon>Passeriformes</taxon>
        <taxon>Thraupidae</taxon>
        <taxon>Geospiza</taxon>
    </lineage>
</organism>
<keyword evidence="5" id="KW-1133">Transmembrane helix</keyword>
<evidence type="ECO:0000256" key="6">
    <source>
        <dbReference type="ARBA" id="ARBA00023136"/>
    </source>
</evidence>